<keyword evidence="3" id="KW-0804">Transcription</keyword>
<dbReference type="Gene3D" id="3.30.450.40">
    <property type="match status" value="1"/>
</dbReference>
<dbReference type="AlphaFoldDB" id="A0A516H0S7"/>
<gene>
    <name evidence="6" type="ORF">FNB15_09000</name>
</gene>
<keyword evidence="1" id="KW-0805">Transcription regulation</keyword>
<organism evidence="6 7">
    <name type="scientific">Ferrovibrio terrae</name>
    <dbReference type="NCBI Taxonomy" id="2594003"/>
    <lineage>
        <taxon>Bacteria</taxon>
        <taxon>Pseudomonadati</taxon>
        <taxon>Pseudomonadota</taxon>
        <taxon>Alphaproteobacteria</taxon>
        <taxon>Rhodospirillales</taxon>
        <taxon>Rhodospirillaceae</taxon>
        <taxon>Ferrovibrio</taxon>
    </lineage>
</organism>
<name>A0A516H0S7_9PROT</name>
<dbReference type="SMART" id="SM00346">
    <property type="entry name" value="HTH_ICLR"/>
    <property type="match status" value="1"/>
</dbReference>
<proteinExistence type="predicted"/>
<dbReference type="Gene3D" id="1.10.10.10">
    <property type="entry name" value="Winged helix-like DNA-binding domain superfamily/Winged helix DNA-binding domain"/>
    <property type="match status" value="1"/>
</dbReference>
<protein>
    <submittedName>
        <fullName evidence="6">Helix-turn-helix domain-containing protein</fullName>
    </submittedName>
</protein>
<reference evidence="6 7" key="1">
    <citation type="submission" date="2019-07" db="EMBL/GenBank/DDBJ databases">
        <title>Genome sequencing for Ferrovibrio sp. K5.</title>
        <authorList>
            <person name="Park S.-J."/>
        </authorList>
    </citation>
    <scope>NUCLEOTIDE SEQUENCE [LARGE SCALE GENOMIC DNA]</scope>
    <source>
        <strain evidence="6 7">K5</strain>
    </source>
</reference>
<dbReference type="PANTHER" id="PTHR30136">
    <property type="entry name" value="HELIX-TURN-HELIX TRANSCRIPTIONAL REGULATOR, ICLR FAMILY"/>
    <property type="match status" value="1"/>
</dbReference>
<dbReference type="GO" id="GO:0003700">
    <property type="term" value="F:DNA-binding transcription factor activity"/>
    <property type="evidence" value="ECO:0007669"/>
    <property type="project" value="TreeGrafter"/>
</dbReference>
<evidence type="ECO:0000259" key="5">
    <source>
        <dbReference type="PROSITE" id="PS51078"/>
    </source>
</evidence>
<feature type="domain" description="HTH iclR-type" evidence="4">
    <location>
        <begin position="22"/>
        <end position="82"/>
    </location>
</feature>
<dbReference type="EMBL" id="CP041636">
    <property type="protein sequence ID" value="QDO97391.1"/>
    <property type="molecule type" value="Genomic_DNA"/>
</dbReference>
<dbReference type="Pfam" id="PF09339">
    <property type="entry name" value="HTH_IclR"/>
    <property type="match status" value="1"/>
</dbReference>
<accession>A0A516H0S7</accession>
<evidence type="ECO:0000256" key="1">
    <source>
        <dbReference type="ARBA" id="ARBA00023015"/>
    </source>
</evidence>
<sequence>MTRLRDTDAKTRAQSGRSPDFLEALARGLSVLTAFDGSRPQMTLSDVARAVDLPRATVRRALYTLTELSYLESDGKLFRLTPRVVGLAGAYLGSAGNAMALQIACDALCRKLDEACSAAVLHGQEAVMVAHASPPRFMSSAPGLGFRVPAFCSALGRVLLSETGIDAATLQMRKLTPQTVTDASELQRLLAKVVSDGYALADQETELGFRSIAVPVRRFDGRIVAALNIGVRVERAGAAQMRSEFLPHLLRAAEELKDRVV</sequence>
<evidence type="ECO:0000313" key="6">
    <source>
        <dbReference type="EMBL" id="QDO97391.1"/>
    </source>
</evidence>
<dbReference type="InterPro" id="IPR036390">
    <property type="entry name" value="WH_DNA-bd_sf"/>
</dbReference>
<dbReference type="Proteomes" id="UP000317496">
    <property type="component" value="Chromosome"/>
</dbReference>
<dbReference type="InterPro" id="IPR029016">
    <property type="entry name" value="GAF-like_dom_sf"/>
</dbReference>
<dbReference type="GO" id="GO:0045892">
    <property type="term" value="P:negative regulation of DNA-templated transcription"/>
    <property type="evidence" value="ECO:0007669"/>
    <property type="project" value="TreeGrafter"/>
</dbReference>
<dbReference type="KEGG" id="fer:FNB15_09000"/>
<dbReference type="SUPFAM" id="SSF46785">
    <property type="entry name" value="Winged helix' DNA-binding domain"/>
    <property type="match status" value="1"/>
</dbReference>
<evidence type="ECO:0000259" key="4">
    <source>
        <dbReference type="PROSITE" id="PS51077"/>
    </source>
</evidence>
<dbReference type="PROSITE" id="PS51078">
    <property type="entry name" value="ICLR_ED"/>
    <property type="match status" value="1"/>
</dbReference>
<feature type="domain" description="IclR-ED" evidence="5">
    <location>
        <begin position="83"/>
        <end position="261"/>
    </location>
</feature>
<dbReference type="RefSeq" id="WP_144068372.1">
    <property type="nucleotide sequence ID" value="NZ_CP041636.1"/>
</dbReference>
<evidence type="ECO:0000256" key="2">
    <source>
        <dbReference type="ARBA" id="ARBA00023125"/>
    </source>
</evidence>
<dbReference type="InterPro" id="IPR005471">
    <property type="entry name" value="Tscrpt_reg_IclR_N"/>
</dbReference>
<dbReference type="InterPro" id="IPR050707">
    <property type="entry name" value="HTH_MetabolicPath_Reg"/>
</dbReference>
<keyword evidence="2" id="KW-0238">DNA-binding</keyword>
<dbReference type="Pfam" id="PF01614">
    <property type="entry name" value="IclR_C"/>
    <property type="match status" value="1"/>
</dbReference>
<dbReference type="PANTHER" id="PTHR30136:SF34">
    <property type="entry name" value="TRANSCRIPTIONAL REGULATOR"/>
    <property type="match status" value="1"/>
</dbReference>
<evidence type="ECO:0000256" key="3">
    <source>
        <dbReference type="ARBA" id="ARBA00023163"/>
    </source>
</evidence>
<dbReference type="InterPro" id="IPR014757">
    <property type="entry name" value="Tscrpt_reg_IclR_C"/>
</dbReference>
<dbReference type="SUPFAM" id="SSF55781">
    <property type="entry name" value="GAF domain-like"/>
    <property type="match status" value="1"/>
</dbReference>
<dbReference type="PROSITE" id="PS51077">
    <property type="entry name" value="HTH_ICLR"/>
    <property type="match status" value="1"/>
</dbReference>
<evidence type="ECO:0000313" key="7">
    <source>
        <dbReference type="Proteomes" id="UP000317496"/>
    </source>
</evidence>
<dbReference type="GO" id="GO:0003677">
    <property type="term" value="F:DNA binding"/>
    <property type="evidence" value="ECO:0007669"/>
    <property type="project" value="UniProtKB-KW"/>
</dbReference>
<keyword evidence="7" id="KW-1185">Reference proteome</keyword>
<dbReference type="InterPro" id="IPR036388">
    <property type="entry name" value="WH-like_DNA-bd_sf"/>
</dbReference>
<dbReference type="OrthoDB" id="6057486at2"/>